<dbReference type="STRING" id="1445510.YC6258_04368"/>
<keyword evidence="1" id="KW-0472">Membrane</keyword>
<name>A0A0C5VAN9_9GAMM</name>
<dbReference type="KEGG" id="gsn:YC6258_04368"/>
<evidence type="ECO:0000313" key="2">
    <source>
        <dbReference type="EMBL" id="AJQ96400.1"/>
    </source>
</evidence>
<dbReference type="AlphaFoldDB" id="A0A0C5VAN9"/>
<dbReference type="HOGENOM" id="CLU_2935067_0_0_6"/>
<proteinExistence type="predicted"/>
<evidence type="ECO:0000313" key="3">
    <source>
        <dbReference type="Proteomes" id="UP000032266"/>
    </source>
</evidence>
<sequence>MPLIVKIVLLVFLGVAVLVWFAERNPVHMDGDKAARYSKWAMILIGLIMVASLVKYCTGH</sequence>
<protein>
    <submittedName>
        <fullName evidence="2">Uncharacterized protein</fullName>
    </submittedName>
</protein>
<feature type="transmembrane region" description="Helical" evidence="1">
    <location>
        <begin position="40"/>
        <end position="58"/>
    </location>
</feature>
<organism evidence="2 3">
    <name type="scientific">Gynuella sunshinyii YC6258</name>
    <dbReference type="NCBI Taxonomy" id="1445510"/>
    <lineage>
        <taxon>Bacteria</taxon>
        <taxon>Pseudomonadati</taxon>
        <taxon>Pseudomonadota</taxon>
        <taxon>Gammaproteobacteria</taxon>
        <taxon>Oceanospirillales</taxon>
        <taxon>Saccharospirillaceae</taxon>
        <taxon>Gynuella</taxon>
    </lineage>
</organism>
<dbReference type="Proteomes" id="UP000032266">
    <property type="component" value="Chromosome"/>
</dbReference>
<keyword evidence="1" id="KW-1133">Transmembrane helix</keyword>
<keyword evidence="1" id="KW-0812">Transmembrane</keyword>
<evidence type="ECO:0000256" key="1">
    <source>
        <dbReference type="SAM" id="Phobius"/>
    </source>
</evidence>
<accession>A0A0C5VAN9</accession>
<reference evidence="2 3" key="1">
    <citation type="submission" date="2014-01" db="EMBL/GenBank/DDBJ databases">
        <title>Full genme sequencing of cellulolytic bacterium Gynuella sunshinyii YC6258T gen. nov., sp. nov.</title>
        <authorList>
            <person name="Khan H."/>
            <person name="Chung E.J."/>
            <person name="Chung Y.R."/>
        </authorList>
    </citation>
    <scope>NUCLEOTIDE SEQUENCE [LARGE SCALE GENOMIC DNA]</scope>
    <source>
        <strain evidence="2 3">YC6258</strain>
    </source>
</reference>
<dbReference type="EMBL" id="CP007142">
    <property type="protein sequence ID" value="AJQ96400.1"/>
    <property type="molecule type" value="Genomic_DNA"/>
</dbReference>
<gene>
    <name evidence="2" type="ORF">YC6258_04368</name>
</gene>
<keyword evidence="3" id="KW-1185">Reference proteome</keyword>